<accession>A0A3B5MP72</accession>
<dbReference type="STRING" id="32473.ENSXCOP00000022956"/>
<evidence type="ECO:0000313" key="1">
    <source>
        <dbReference type="Ensembl" id="ENSXCOP00000022956.1"/>
    </source>
</evidence>
<proteinExistence type="predicted"/>
<name>A0A3B5MP72_9TELE</name>
<dbReference type="GeneTree" id="ENSGT00940000158502"/>
<sequence>SLVWVCIIYQTRKKSEECSVTNTETIVPPDVPSYLSSQGTLSERQDVCIRVEAGGGPQPNGFDGAVVCTDCMETGNSYSNDADYLAHGYGFTRSAEYQQLATALPAETERTRLLP</sequence>
<evidence type="ECO:0000313" key="2">
    <source>
        <dbReference type="Proteomes" id="UP000261380"/>
    </source>
</evidence>
<dbReference type="AlphaFoldDB" id="A0A3B5MP72"/>
<protein>
    <submittedName>
        <fullName evidence="1">Uncharacterized protein</fullName>
    </submittedName>
</protein>
<reference evidence="1" key="2">
    <citation type="submission" date="2025-09" db="UniProtKB">
        <authorList>
            <consortium name="Ensembl"/>
        </authorList>
    </citation>
    <scope>IDENTIFICATION</scope>
</reference>
<dbReference type="Proteomes" id="UP000261380">
    <property type="component" value="Unplaced"/>
</dbReference>
<dbReference type="Ensembl" id="ENSXCOT00000023233.1">
    <property type="protein sequence ID" value="ENSXCOP00000022956.1"/>
    <property type="gene ID" value="ENSXCOG00000017158.1"/>
</dbReference>
<keyword evidence="2" id="KW-1185">Reference proteome</keyword>
<reference evidence="1" key="1">
    <citation type="submission" date="2025-08" db="UniProtKB">
        <authorList>
            <consortium name="Ensembl"/>
        </authorList>
    </citation>
    <scope>IDENTIFICATION</scope>
</reference>
<organism evidence="1 2">
    <name type="scientific">Xiphophorus couchianus</name>
    <name type="common">Monterrey platyfish</name>
    <dbReference type="NCBI Taxonomy" id="32473"/>
    <lineage>
        <taxon>Eukaryota</taxon>
        <taxon>Metazoa</taxon>
        <taxon>Chordata</taxon>
        <taxon>Craniata</taxon>
        <taxon>Vertebrata</taxon>
        <taxon>Euteleostomi</taxon>
        <taxon>Actinopterygii</taxon>
        <taxon>Neopterygii</taxon>
        <taxon>Teleostei</taxon>
        <taxon>Neoteleostei</taxon>
        <taxon>Acanthomorphata</taxon>
        <taxon>Ovalentaria</taxon>
        <taxon>Atherinomorphae</taxon>
        <taxon>Cyprinodontiformes</taxon>
        <taxon>Poeciliidae</taxon>
        <taxon>Poeciliinae</taxon>
        <taxon>Xiphophorus</taxon>
    </lineage>
</organism>